<dbReference type="Pfam" id="PF00392">
    <property type="entry name" value="GntR"/>
    <property type="match status" value="1"/>
</dbReference>
<keyword evidence="2" id="KW-0805">Transcription regulation</keyword>
<dbReference type="PRINTS" id="PR00035">
    <property type="entry name" value="HTHGNTR"/>
</dbReference>
<dbReference type="EMBL" id="LCYA01000151">
    <property type="protein sequence ID" value="KWV84903.1"/>
    <property type="molecule type" value="Genomic_DNA"/>
</dbReference>
<evidence type="ECO:0000256" key="4">
    <source>
        <dbReference type="ARBA" id="ARBA00023163"/>
    </source>
</evidence>
<dbReference type="GO" id="GO:0045892">
    <property type="term" value="P:negative regulation of DNA-templated transcription"/>
    <property type="evidence" value="ECO:0007669"/>
    <property type="project" value="TreeGrafter"/>
</dbReference>
<protein>
    <recommendedName>
        <fullName evidence="5">Trehalose operon repressor</fullName>
    </recommendedName>
</protein>
<dbReference type="InterPro" id="IPR028978">
    <property type="entry name" value="Chorismate_lyase_/UTRA_dom_sf"/>
</dbReference>
<sequence length="253" mass="28718">MVPALNAQSTFITPGKSHPMSKYNQIYTDLLASITTERLQRGTRLPSETELMDAYQASRGTVRRAIEQLQERGFAQKIHGKGTFVLSPNPIEFQLGGIVSFHETHADLGDDVRTDVVEFTQIPLEGSLLQHIEAEPGTLITRIKRVRRIGGKRVILDINHFISDLIPGLDRDIAEQSIYAFIEQTLQLQISYAQRTIEALPRSKDDQAHLDLEGQSHVIVVSNQTFLQDGRQFEYTESRHTLDKFYFSDVARR</sequence>
<evidence type="ECO:0000313" key="8">
    <source>
        <dbReference type="Proteomes" id="UP000061348"/>
    </source>
</evidence>
<dbReference type="InterPro" id="IPR011663">
    <property type="entry name" value="UTRA"/>
</dbReference>
<dbReference type="GO" id="GO:0003700">
    <property type="term" value="F:DNA-binding transcription factor activity"/>
    <property type="evidence" value="ECO:0007669"/>
    <property type="project" value="UniProtKB-UniRule"/>
</dbReference>
<dbReference type="InterPro" id="IPR050679">
    <property type="entry name" value="Bact_HTH_transcr_reg"/>
</dbReference>
<dbReference type="SMART" id="SM00345">
    <property type="entry name" value="HTH_GNTR"/>
    <property type="match status" value="1"/>
</dbReference>
<dbReference type="InterPro" id="IPR036388">
    <property type="entry name" value="WH-like_DNA-bd_sf"/>
</dbReference>
<dbReference type="AlphaFoldDB" id="A0A109LC84"/>
<dbReference type="SUPFAM" id="SSF46785">
    <property type="entry name" value="Winged helix' DNA-binding domain"/>
    <property type="match status" value="1"/>
</dbReference>
<evidence type="ECO:0000313" key="7">
    <source>
        <dbReference type="EMBL" id="KWV84903.1"/>
    </source>
</evidence>
<evidence type="ECO:0000256" key="2">
    <source>
        <dbReference type="ARBA" id="ARBA00023015"/>
    </source>
</evidence>
<dbReference type="FunFam" id="3.40.1410.10:FF:000008">
    <property type="entry name" value="Transcriptional regulator, GntR family"/>
    <property type="match status" value="1"/>
</dbReference>
<dbReference type="SMART" id="SM00866">
    <property type="entry name" value="UTRA"/>
    <property type="match status" value="1"/>
</dbReference>
<dbReference type="Pfam" id="PF07702">
    <property type="entry name" value="UTRA"/>
    <property type="match status" value="1"/>
</dbReference>
<keyword evidence="3" id="KW-0238">DNA-binding</keyword>
<gene>
    <name evidence="7" type="primary">treR</name>
    <name evidence="7" type="ORF">PFLmoz3_05505</name>
</gene>
<evidence type="ECO:0000256" key="3">
    <source>
        <dbReference type="ARBA" id="ARBA00023125"/>
    </source>
</evidence>
<dbReference type="InterPro" id="IPR000524">
    <property type="entry name" value="Tscrpt_reg_HTH_GntR"/>
</dbReference>
<dbReference type="SUPFAM" id="SSF64288">
    <property type="entry name" value="Chorismate lyase-like"/>
    <property type="match status" value="1"/>
</dbReference>
<dbReference type="NCBIfam" id="TIGR02404">
    <property type="entry name" value="trehalos_R_Bsub"/>
    <property type="match status" value="1"/>
</dbReference>
<proteinExistence type="predicted"/>
<dbReference type="PROSITE" id="PS50949">
    <property type="entry name" value="HTH_GNTR"/>
    <property type="match status" value="1"/>
</dbReference>
<organism evidence="7 8">
    <name type="scientific">Pseudomonas fluorescens</name>
    <dbReference type="NCBI Taxonomy" id="294"/>
    <lineage>
        <taxon>Bacteria</taxon>
        <taxon>Pseudomonadati</taxon>
        <taxon>Pseudomonadota</taxon>
        <taxon>Gammaproteobacteria</taxon>
        <taxon>Pseudomonadales</taxon>
        <taxon>Pseudomonadaceae</taxon>
        <taxon>Pseudomonas</taxon>
    </lineage>
</organism>
<evidence type="ECO:0000256" key="1">
    <source>
        <dbReference type="ARBA" id="ARBA00022491"/>
    </source>
</evidence>
<reference evidence="7 8" key="1">
    <citation type="submission" date="2015-05" db="EMBL/GenBank/DDBJ databases">
        <title>A genomic and transcriptomic approach to investigate the blue pigment phenotype in Pseudomonas fluorescens.</title>
        <authorList>
            <person name="Andreani N.A."/>
            <person name="Cardazzo B."/>
        </authorList>
    </citation>
    <scope>NUCLEOTIDE SEQUENCE [LARGE SCALE GENOMIC DNA]</scope>
    <source>
        <strain evidence="7 8">Ps_22</strain>
    </source>
</reference>
<dbReference type="PANTHER" id="PTHR44846">
    <property type="entry name" value="MANNOSYL-D-GLYCERATE TRANSPORT/METABOLISM SYSTEM REPRESSOR MNGR-RELATED"/>
    <property type="match status" value="1"/>
</dbReference>
<dbReference type="Gene3D" id="1.10.10.10">
    <property type="entry name" value="Winged helix-like DNA-binding domain superfamily/Winged helix DNA-binding domain"/>
    <property type="match status" value="1"/>
</dbReference>
<evidence type="ECO:0000256" key="5">
    <source>
        <dbReference type="NCBIfam" id="TIGR02404"/>
    </source>
</evidence>
<dbReference type="GO" id="GO:0003677">
    <property type="term" value="F:DNA binding"/>
    <property type="evidence" value="ECO:0007669"/>
    <property type="project" value="UniProtKB-UniRule"/>
</dbReference>
<keyword evidence="1" id="KW-0678">Repressor</keyword>
<dbReference type="CDD" id="cd07377">
    <property type="entry name" value="WHTH_GntR"/>
    <property type="match status" value="1"/>
</dbReference>
<name>A0A109LC84_PSEFL</name>
<dbReference type="Proteomes" id="UP000061348">
    <property type="component" value="Unassembled WGS sequence"/>
</dbReference>
<feature type="domain" description="HTH gntR-type" evidence="6">
    <location>
        <begin position="20"/>
        <end position="88"/>
    </location>
</feature>
<keyword evidence="4" id="KW-0804">Transcription</keyword>
<comment type="caution">
    <text evidence="7">The sequence shown here is derived from an EMBL/GenBank/DDBJ whole genome shotgun (WGS) entry which is preliminary data.</text>
</comment>
<dbReference type="InterPro" id="IPR036390">
    <property type="entry name" value="WH_DNA-bd_sf"/>
</dbReference>
<dbReference type="PANTHER" id="PTHR44846:SF12">
    <property type="entry name" value="HTH-TYPE TRANSCRIPTIONAL REGULATOR TRER"/>
    <property type="match status" value="1"/>
</dbReference>
<evidence type="ECO:0000259" key="6">
    <source>
        <dbReference type="PROSITE" id="PS50949"/>
    </source>
</evidence>
<dbReference type="InterPro" id="IPR012770">
    <property type="entry name" value="TreR"/>
</dbReference>
<dbReference type="Gene3D" id="3.40.1410.10">
    <property type="entry name" value="Chorismate lyase-like"/>
    <property type="match status" value="1"/>
</dbReference>
<dbReference type="PATRIC" id="fig|294.194.peg.6105"/>
<accession>A0A109LC84</accession>